<accession>A0A9P7SSV1</accession>
<dbReference type="EMBL" id="SRPS01000042">
    <property type="protein sequence ID" value="KAG5972711.1"/>
    <property type="molecule type" value="Genomic_DNA"/>
</dbReference>
<dbReference type="AlphaFoldDB" id="A0A9P7SSV1"/>
<name>A0A9P7SSV1_9HYPO</name>
<evidence type="ECO:0000313" key="2">
    <source>
        <dbReference type="Proteomes" id="UP000784919"/>
    </source>
</evidence>
<dbReference type="InterPro" id="IPR011009">
    <property type="entry name" value="Kinase-like_dom_sf"/>
</dbReference>
<dbReference type="SUPFAM" id="SSF56112">
    <property type="entry name" value="Protein kinase-like (PK-like)"/>
    <property type="match status" value="1"/>
</dbReference>
<evidence type="ECO:0000313" key="1">
    <source>
        <dbReference type="EMBL" id="KAG5972711.1"/>
    </source>
</evidence>
<dbReference type="Gene3D" id="1.10.510.10">
    <property type="entry name" value="Transferase(Phosphotransferase) domain 1"/>
    <property type="match status" value="1"/>
</dbReference>
<dbReference type="Proteomes" id="UP000784919">
    <property type="component" value="Unassembled WGS sequence"/>
</dbReference>
<reference evidence="1" key="1">
    <citation type="journal article" date="2020" name="bioRxiv">
        <title>Whole genome comparisons of ergot fungi reveals the divergence and evolution of species within the genus Claviceps are the result of varying mechanisms driving genome evolution and host range expansion.</title>
        <authorList>
            <person name="Wyka S.A."/>
            <person name="Mondo S.J."/>
            <person name="Liu M."/>
            <person name="Dettman J."/>
            <person name="Nalam V."/>
            <person name="Broders K.D."/>
        </authorList>
    </citation>
    <scope>NUCLEOTIDE SEQUENCE</scope>
    <source>
        <strain evidence="1">CCC 1102</strain>
    </source>
</reference>
<dbReference type="OrthoDB" id="5071209at2759"/>
<dbReference type="Pfam" id="PF06293">
    <property type="entry name" value="Kdo"/>
    <property type="match status" value="1"/>
</dbReference>
<comment type="caution">
    <text evidence="1">The sequence shown here is derived from an EMBL/GenBank/DDBJ whole genome shotgun (WGS) entry which is preliminary data.</text>
</comment>
<gene>
    <name evidence="1" type="ORF">E4U56_005735</name>
</gene>
<proteinExistence type="predicted"/>
<evidence type="ECO:0008006" key="3">
    <source>
        <dbReference type="Google" id="ProtNLM"/>
    </source>
</evidence>
<protein>
    <recommendedName>
        <fullName evidence="3">Protein kinase domain-containing protein</fullName>
    </recommendedName>
</protein>
<sequence>MSSKISYNLDKIRSLNSSTGWVPWKEDVTAALRMSGFGNLLKGKRDAEFETSDGHDASEARKARGVWLEKQETTCGTIFQCCGPRARQLLKDSDAEPIEKKVAIYFETLEKRYRSNGSVVLQQLNLRYLSLRLDGCKDVADYTDKLLRDRSDLQVLDKDAVIAKMFFVTHFLSDLSPSYDHFLTFFHTVNDLLPTRKPNDEVDTLGVNFEDAIEQVEKHEQLLLKREANVTALLIKPPGKRKTYEERRAKTESQKLNYQGPARSDQVATQQHCVPAMAIPQQKNSNVRLLACLVDEDDTGDSEYRFLVDGRHVKYVTTAPGTFCGFEDDRTFEPILLSELFPPFPIGDWNNGRVAKDPVTGKATFIRTEKVQFPEVKSVWYNVKLDELDFSPNPKGRLRQRVHVVVHPTINGGEPVLMKLAVWPWEISCMETETAVYQWICDKGIGPKFLGHLTEGPNGRIIGFVTEWLGGTRSSGPRDLDGCKKALARLHQLGIKHGDINRHNFLVREGGGHEDEVVLIDFETTKRDRPHAELEDEMKALKTSLESTDA</sequence>
<organism evidence="1 2">
    <name type="scientific">Claviceps arundinis</name>
    <dbReference type="NCBI Taxonomy" id="1623583"/>
    <lineage>
        <taxon>Eukaryota</taxon>
        <taxon>Fungi</taxon>
        <taxon>Dikarya</taxon>
        <taxon>Ascomycota</taxon>
        <taxon>Pezizomycotina</taxon>
        <taxon>Sordariomycetes</taxon>
        <taxon>Hypocreomycetidae</taxon>
        <taxon>Hypocreales</taxon>
        <taxon>Clavicipitaceae</taxon>
        <taxon>Claviceps</taxon>
    </lineage>
</organism>